<keyword evidence="7" id="KW-1185">Reference proteome</keyword>
<dbReference type="Proteomes" id="UP000490939">
    <property type="component" value="Unassembled WGS sequence"/>
</dbReference>
<keyword evidence="2" id="KW-0539">Nucleus</keyword>
<feature type="region of interest" description="Disordered" evidence="4">
    <location>
        <begin position="175"/>
        <end position="263"/>
    </location>
</feature>
<proteinExistence type="predicted"/>
<dbReference type="InterPro" id="IPR046347">
    <property type="entry name" value="bZIP_sf"/>
</dbReference>
<feature type="compositionally biased region" description="Basic and acidic residues" evidence="4">
    <location>
        <begin position="8"/>
        <end position="20"/>
    </location>
</feature>
<name>A0A8H3VT39_VENIN</name>
<dbReference type="InterPro" id="IPR050936">
    <property type="entry name" value="AP-1-like"/>
</dbReference>
<dbReference type="GO" id="GO:0000976">
    <property type="term" value="F:transcription cis-regulatory region binding"/>
    <property type="evidence" value="ECO:0007669"/>
    <property type="project" value="InterPro"/>
</dbReference>
<dbReference type="CDD" id="cd14688">
    <property type="entry name" value="bZIP_YAP"/>
    <property type="match status" value="1"/>
</dbReference>
<dbReference type="InterPro" id="IPR004827">
    <property type="entry name" value="bZIP"/>
</dbReference>
<dbReference type="AlphaFoldDB" id="A0A8H3VT39"/>
<evidence type="ECO:0000256" key="3">
    <source>
        <dbReference type="SAM" id="Coils"/>
    </source>
</evidence>
<dbReference type="GO" id="GO:0090575">
    <property type="term" value="C:RNA polymerase II transcription regulator complex"/>
    <property type="evidence" value="ECO:0007669"/>
    <property type="project" value="TreeGrafter"/>
</dbReference>
<feature type="compositionally biased region" description="Low complexity" evidence="4">
    <location>
        <begin position="197"/>
        <end position="216"/>
    </location>
</feature>
<dbReference type="EMBL" id="WNWR01000061">
    <property type="protein sequence ID" value="KAE9992359.1"/>
    <property type="molecule type" value="Genomic_DNA"/>
</dbReference>
<feature type="compositionally biased region" description="Low complexity" evidence="4">
    <location>
        <begin position="352"/>
        <end position="363"/>
    </location>
</feature>
<dbReference type="PANTHER" id="PTHR40621:SF9">
    <property type="entry name" value="MEAB PROTEIN"/>
    <property type="match status" value="1"/>
</dbReference>
<evidence type="ECO:0000313" key="7">
    <source>
        <dbReference type="Proteomes" id="UP000490939"/>
    </source>
</evidence>
<feature type="coiled-coil region" evidence="3">
    <location>
        <begin position="83"/>
        <end position="110"/>
    </location>
</feature>
<accession>A0A8H3VT39</accession>
<dbReference type="PROSITE" id="PS00036">
    <property type="entry name" value="BZIP_BASIC"/>
    <property type="match status" value="1"/>
</dbReference>
<evidence type="ECO:0000256" key="4">
    <source>
        <dbReference type="SAM" id="MobiDB-lite"/>
    </source>
</evidence>
<dbReference type="PANTHER" id="PTHR40621">
    <property type="entry name" value="TRANSCRIPTION FACTOR KAPC-RELATED"/>
    <property type="match status" value="1"/>
</dbReference>
<feature type="compositionally biased region" description="Low complexity" evidence="4">
    <location>
        <begin position="234"/>
        <end position="249"/>
    </location>
</feature>
<dbReference type="GO" id="GO:0001228">
    <property type="term" value="F:DNA-binding transcription activator activity, RNA polymerase II-specific"/>
    <property type="evidence" value="ECO:0007669"/>
    <property type="project" value="TreeGrafter"/>
</dbReference>
<evidence type="ECO:0000256" key="1">
    <source>
        <dbReference type="ARBA" id="ARBA00004123"/>
    </source>
</evidence>
<evidence type="ECO:0000313" key="6">
    <source>
        <dbReference type="EMBL" id="KAE9992359.1"/>
    </source>
</evidence>
<gene>
    <name evidence="6" type="ORF">EG327_009313</name>
</gene>
<sequence length="422" mass="46541">MPSPTVGKVEDHHHLGDGDRSSISSASTPEAEGHHDDQPHHEEQQQQQKRKGGRKPIYATSEERKQRNRQAQAAFRERRTEYIKQLESTIKLHEENLQNLQQSHRSAADECLMLRYKNSLLERILLEKGIDVQAELRAKGGSPNLGPTRMAVSAAPVSQPIQRYAVSKYAQNRRSLTGMPKPDGISPGLPPTISPRIQPTPTSHISSPTTSITQSPNFLPQGGPISPSFGPISQQNQQLRPPQQQLRPQFNPPQRPAPVNSTYSTSAATIASALTANAGTGPSYYPSTFQNHYDELGKYPLKCPLQTWNSEYDQQADMLEEEADGSANAGGYPQFPPVPPQNMHPQQHRQQQRPMPTNGQHHPPLQPQPSPAQGSDGNGGFGGQMNHNLYEGGYDPMLDADPFGLSASMHFPTQFSFDATTR</sequence>
<protein>
    <recommendedName>
        <fullName evidence="5">BZIP domain-containing protein</fullName>
    </recommendedName>
</protein>
<dbReference type="SUPFAM" id="SSF57959">
    <property type="entry name" value="Leucine zipper domain"/>
    <property type="match status" value="1"/>
</dbReference>
<comment type="subcellular location">
    <subcellularLocation>
        <location evidence="1">Nucleus</location>
    </subcellularLocation>
</comment>
<reference evidence="6 7" key="1">
    <citation type="submission" date="2019-07" db="EMBL/GenBank/DDBJ databases">
        <title>Venturia inaequalis Genome Resource.</title>
        <authorList>
            <person name="Lichtner F.J."/>
        </authorList>
    </citation>
    <scope>NUCLEOTIDE SEQUENCE [LARGE SCALE GENOMIC DNA]</scope>
    <source>
        <strain evidence="6 7">DMI_063113</strain>
    </source>
</reference>
<evidence type="ECO:0000256" key="2">
    <source>
        <dbReference type="ARBA" id="ARBA00023242"/>
    </source>
</evidence>
<feature type="domain" description="BZIP" evidence="5">
    <location>
        <begin position="64"/>
        <end position="78"/>
    </location>
</feature>
<dbReference type="Gene3D" id="1.20.5.170">
    <property type="match status" value="1"/>
</dbReference>
<evidence type="ECO:0000259" key="5">
    <source>
        <dbReference type="PROSITE" id="PS00036"/>
    </source>
</evidence>
<feature type="region of interest" description="Disordered" evidence="4">
    <location>
        <begin position="1"/>
        <end position="75"/>
    </location>
</feature>
<comment type="caution">
    <text evidence="6">The sequence shown here is derived from an EMBL/GenBank/DDBJ whole genome shotgun (WGS) entry which is preliminary data.</text>
</comment>
<feature type="compositionally biased region" description="Basic and acidic residues" evidence="4">
    <location>
        <begin position="31"/>
        <end position="44"/>
    </location>
</feature>
<feature type="region of interest" description="Disordered" evidence="4">
    <location>
        <begin position="323"/>
        <end position="388"/>
    </location>
</feature>
<organism evidence="6 7">
    <name type="scientific">Venturia inaequalis</name>
    <name type="common">Apple scab fungus</name>
    <dbReference type="NCBI Taxonomy" id="5025"/>
    <lineage>
        <taxon>Eukaryota</taxon>
        <taxon>Fungi</taxon>
        <taxon>Dikarya</taxon>
        <taxon>Ascomycota</taxon>
        <taxon>Pezizomycotina</taxon>
        <taxon>Dothideomycetes</taxon>
        <taxon>Pleosporomycetidae</taxon>
        <taxon>Venturiales</taxon>
        <taxon>Venturiaceae</taxon>
        <taxon>Venturia</taxon>
    </lineage>
</organism>
<keyword evidence="3" id="KW-0175">Coiled coil</keyword>